<reference evidence="2 3" key="1">
    <citation type="submission" date="2016-11" db="EMBL/GenBank/DDBJ databases">
        <title>Identification of Bacillus cereus isolated from egg-white.</title>
        <authorList>
            <person name="Soni A."/>
            <person name="Oey I."/>
            <person name="Silcock P."/>
            <person name="Bremer P."/>
        </authorList>
    </citation>
    <scope>NUCLEOTIDE SEQUENCE [LARGE SCALE GENOMIC DNA]</scope>
    <source>
        <strain evidence="2 3">NZAS03</strain>
    </source>
</reference>
<dbReference type="Proteomes" id="UP000186535">
    <property type="component" value="Unassembled WGS sequence"/>
</dbReference>
<comment type="caution">
    <text evidence="2">The sequence shown here is derived from an EMBL/GenBank/DDBJ whole genome shotgun (WGS) entry which is preliminary data.</text>
</comment>
<dbReference type="AlphaFoldDB" id="A0A1C4CB09"/>
<feature type="coiled-coil region" evidence="1">
    <location>
        <begin position="140"/>
        <end position="167"/>
    </location>
</feature>
<dbReference type="EMBL" id="MPON01000010">
    <property type="protein sequence ID" value="OKA34367.1"/>
    <property type="molecule type" value="Genomic_DNA"/>
</dbReference>
<proteinExistence type="predicted"/>
<sequence>MPKITTRLKLELPLGNEHVKREVLNKAFEDIDKTVMLQTDLDNANKENTKYVNKKFEEAKTYADETATTKATQALSAADTNATSYASNALESAKKYTDDKLGKPNGIAGLDKDGKVPTTQLPKRTASDITLVDQKGYYTQKNAEAALQQVGDTLKNMQQKLSNYKSSKDTNGIFSIVECKRKDGTIFRKQILSDPDTNGNYRKQTINFYDESGTKIIGTDVYVITYDADGDVISEVLQ</sequence>
<dbReference type="RefSeq" id="WP_073518390.1">
    <property type="nucleotide sequence ID" value="NZ_MPOM01000003.1"/>
</dbReference>
<evidence type="ECO:0000313" key="2">
    <source>
        <dbReference type="EMBL" id="OKA34367.1"/>
    </source>
</evidence>
<gene>
    <name evidence="2" type="ORF">BJR07_22875</name>
</gene>
<keyword evidence="1" id="KW-0175">Coiled coil</keyword>
<evidence type="ECO:0000256" key="1">
    <source>
        <dbReference type="SAM" id="Coils"/>
    </source>
</evidence>
<protein>
    <submittedName>
        <fullName evidence="2">Uncharacterized protein</fullName>
    </submittedName>
</protein>
<organism evidence="2 3">
    <name type="scientific">Bacillus cereus</name>
    <dbReference type="NCBI Taxonomy" id="1396"/>
    <lineage>
        <taxon>Bacteria</taxon>
        <taxon>Bacillati</taxon>
        <taxon>Bacillota</taxon>
        <taxon>Bacilli</taxon>
        <taxon>Bacillales</taxon>
        <taxon>Bacillaceae</taxon>
        <taxon>Bacillus</taxon>
        <taxon>Bacillus cereus group</taxon>
    </lineage>
</organism>
<name>A0A1C4CB09_BACCE</name>
<accession>A0A1C4CB09</accession>
<evidence type="ECO:0000313" key="3">
    <source>
        <dbReference type="Proteomes" id="UP000186535"/>
    </source>
</evidence>